<protein>
    <recommendedName>
        <fullName evidence="12">Leucine-rich repeat-containing N-terminal plant-type domain-containing protein</fullName>
    </recommendedName>
</protein>
<evidence type="ECO:0000256" key="10">
    <source>
        <dbReference type="ARBA" id="ARBA00023180"/>
    </source>
</evidence>
<keyword evidence="5" id="KW-0812">Transmembrane</keyword>
<dbReference type="PROSITE" id="PS51450">
    <property type="entry name" value="LRR"/>
    <property type="match status" value="1"/>
</dbReference>
<evidence type="ECO:0008006" key="12">
    <source>
        <dbReference type="Google" id="ProtNLM"/>
    </source>
</evidence>
<dbReference type="GO" id="GO:0005886">
    <property type="term" value="C:plasma membrane"/>
    <property type="evidence" value="ECO:0007669"/>
    <property type="project" value="UniProtKB-SubCell"/>
</dbReference>
<dbReference type="Pfam" id="PF00560">
    <property type="entry name" value="LRR_1"/>
    <property type="match status" value="7"/>
</dbReference>
<evidence type="ECO:0000256" key="9">
    <source>
        <dbReference type="ARBA" id="ARBA00023170"/>
    </source>
</evidence>
<evidence type="ECO:0000256" key="4">
    <source>
        <dbReference type="ARBA" id="ARBA00022614"/>
    </source>
</evidence>
<evidence type="ECO:0000256" key="2">
    <source>
        <dbReference type="ARBA" id="ARBA00009592"/>
    </source>
</evidence>
<name>A0A8S9JWR1_BRACR</name>
<evidence type="ECO:0000256" key="3">
    <source>
        <dbReference type="ARBA" id="ARBA00022475"/>
    </source>
</evidence>
<dbReference type="SMART" id="SM00369">
    <property type="entry name" value="LRR_TYP"/>
    <property type="match status" value="2"/>
</dbReference>
<dbReference type="SUPFAM" id="SSF52058">
    <property type="entry name" value="L domain-like"/>
    <property type="match status" value="2"/>
</dbReference>
<proteinExistence type="inferred from homology"/>
<dbReference type="PANTHER" id="PTHR27004">
    <property type="entry name" value="RECEPTOR-LIKE PROTEIN 12 ISOFORM X1"/>
    <property type="match status" value="1"/>
</dbReference>
<evidence type="ECO:0000256" key="5">
    <source>
        <dbReference type="ARBA" id="ARBA00022692"/>
    </source>
</evidence>
<dbReference type="AlphaFoldDB" id="A0A8S9JWR1"/>
<reference evidence="11" key="1">
    <citation type="submission" date="2019-12" db="EMBL/GenBank/DDBJ databases">
        <title>Genome sequencing and annotation of Brassica cretica.</title>
        <authorList>
            <person name="Studholme D.J."/>
            <person name="Sarris P.F."/>
        </authorList>
    </citation>
    <scope>NUCLEOTIDE SEQUENCE</scope>
    <source>
        <strain evidence="11">PFS-102/07</strain>
        <tissue evidence="11">Leaf</tissue>
    </source>
</reference>
<dbReference type="FunFam" id="3.80.10.10:FF:000213">
    <property type="entry name" value="Tyrosine-sulfated glycopeptide receptor 1"/>
    <property type="match status" value="1"/>
</dbReference>
<dbReference type="InterPro" id="IPR032675">
    <property type="entry name" value="LRR_dom_sf"/>
</dbReference>
<evidence type="ECO:0000256" key="8">
    <source>
        <dbReference type="ARBA" id="ARBA00023136"/>
    </source>
</evidence>
<keyword evidence="7" id="KW-1133">Transmembrane helix</keyword>
<evidence type="ECO:0000313" key="11">
    <source>
        <dbReference type="EMBL" id="KAF2586068.1"/>
    </source>
</evidence>
<organism evidence="11">
    <name type="scientific">Brassica cretica</name>
    <name type="common">Mustard</name>
    <dbReference type="NCBI Taxonomy" id="69181"/>
    <lineage>
        <taxon>Eukaryota</taxon>
        <taxon>Viridiplantae</taxon>
        <taxon>Streptophyta</taxon>
        <taxon>Embryophyta</taxon>
        <taxon>Tracheophyta</taxon>
        <taxon>Spermatophyta</taxon>
        <taxon>Magnoliopsida</taxon>
        <taxon>eudicotyledons</taxon>
        <taxon>Gunneridae</taxon>
        <taxon>Pentapetalae</taxon>
        <taxon>rosids</taxon>
        <taxon>malvids</taxon>
        <taxon>Brassicales</taxon>
        <taxon>Brassicaceae</taxon>
        <taxon>Brassiceae</taxon>
        <taxon>Brassica</taxon>
    </lineage>
</organism>
<accession>A0A8S9JWR1</accession>
<dbReference type="PRINTS" id="PR00019">
    <property type="entry name" value="LEURICHRPT"/>
</dbReference>
<keyword evidence="4" id="KW-0433">Leucine-rich repeat</keyword>
<keyword evidence="10" id="KW-0325">Glycoprotein</keyword>
<keyword evidence="8" id="KW-0472">Membrane</keyword>
<dbReference type="PANTHER" id="PTHR27004:SF222">
    <property type="entry name" value="LEUCINE-RICH REPEAT-CONTAINING N-TERMINAL PLANT-TYPE DOMAIN-CONTAINING PROTEIN"/>
    <property type="match status" value="1"/>
</dbReference>
<comment type="caution">
    <text evidence="11">The sequence shown here is derived from an EMBL/GenBank/DDBJ whole genome shotgun (WGS) entry which is preliminary data.</text>
</comment>
<evidence type="ECO:0000256" key="6">
    <source>
        <dbReference type="ARBA" id="ARBA00022737"/>
    </source>
</evidence>
<dbReference type="InterPro" id="IPR001611">
    <property type="entry name" value="Leu-rich_rpt"/>
</dbReference>
<sequence length="799" mass="87885">MSSLSKLEYFDIGSNLFSGFVPSSLFMIPSLIHLKLERNHFNSLLEIGNISSPSKLQTLSLGGNRLSGPIPGFISKLVELSSLDLSFWDTLRGDVDLSIFLHLKSLTSLDISTLNTRSIVDMSLFSHFESLSILSLSRNTVKFSSTLHLVSPIGSLAVASCNISEFPKFLRTQTSLFYLDISQNQIKGQVPAWLWSLPGLAYVDFSLNSFTGFDGPADVFQRNEIYLLDISSNAFQDPFPLLPKSITFLSASDNQFSGEILKTICELDSLETLVLSNNNFSGSIPRCFEKFNTKLTVLHLQNNSLSGEFPEESVSIGLISLDVGHNQLSGEFPKSLMNCTGLEFLNVEENKFNDTFPFWLRVLPGLQFLVLRSNEFHGPIYSPEGSINFPKLRIFDISKNLFSGALPSDYFSGWSEMSSGVYTPDNKQKRFIGIGFSNYVKSVVLANKGLEMKLLGTSFNIYKSIDVSGNRFKGEIPKSIGLLKEMIVLNMSNNAFIGHIPPSLSNLTNLQSLDLSRNRLSGKIPPELGKLTFLAWMNFSYNNLEGPIPQGTQIQSQDSSSFLQNPGLCGAPLLKTCSGGEEATINKDKEEDQVLSWIAAGIAYAVPKRKGGRLVGLARRASSYPASSSQAPYADPMILGELHDKDERIGALEEQNTTILSENATMRSENATILAELPLSDDGDSTGASTNLSLLQINEMVEKAVPKRKGGRLVGFARRASSYPASSSQAPYADSMILEELHDKDERIGALEEQNTTILSENATIRLENAIILAELASQKKFNTEIMQKLDHLMSSCSS</sequence>
<keyword evidence="6" id="KW-0677">Repeat</keyword>
<keyword evidence="9" id="KW-0675">Receptor</keyword>
<keyword evidence="3" id="KW-1003">Cell membrane</keyword>
<dbReference type="Gene3D" id="3.80.10.10">
    <property type="entry name" value="Ribonuclease Inhibitor"/>
    <property type="match status" value="3"/>
</dbReference>
<comment type="similarity">
    <text evidence="2">Belongs to the RLP family.</text>
</comment>
<evidence type="ECO:0000256" key="1">
    <source>
        <dbReference type="ARBA" id="ARBA00004251"/>
    </source>
</evidence>
<gene>
    <name evidence="11" type="ORF">F2Q70_00035531</name>
</gene>
<evidence type="ECO:0000256" key="7">
    <source>
        <dbReference type="ARBA" id="ARBA00022989"/>
    </source>
</evidence>
<comment type="subcellular location">
    <subcellularLocation>
        <location evidence="1">Cell membrane</location>
        <topology evidence="1">Single-pass type I membrane protein</topology>
    </subcellularLocation>
</comment>
<dbReference type="InterPro" id="IPR003591">
    <property type="entry name" value="Leu-rich_rpt_typical-subtyp"/>
</dbReference>
<dbReference type="EMBL" id="QGKY02000246">
    <property type="protein sequence ID" value="KAF2586068.1"/>
    <property type="molecule type" value="Genomic_DNA"/>
</dbReference>